<dbReference type="EMBL" id="QFOI01000568">
    <property type="protein sequence ID" value="PZP40885.1"/>
    <property type="molecule type" value="Genomic_DNA"/>
</dbReference>
<dbReference type="AlphaFoldDB" id="A0A2W5E976"/>
<sequence length="143" mass="16087">MTGSPSFRPTVTGPGDIKYVDINQDKAINYGSSRLGATGDLVNFGDSYPHYLYGFSFGFKWKGIDFSTMFQGVGKRNFLPSIPDLYPFTTIPNQPPYNVPNPTTTVMPVDYNLNYWTMDNPNARFPRLFSNGTQNTVPSSYWV</sequence>
<comment type="caution">
    <text evidence="1">The sequence shown here is derived from an EMBL/GenBank/DDBJ whole genome shotgun (WGS) entry which is preliminary data.</text>
</comment>
<accession>A0A2W5E976</accession>
<proteinExistence type="predicted"/>
<evidence type="ECO:0000313" key="2">
    <source>
        <dbReference type="Proteomes" id="UP000249645"/>
    </source>
</evidence>
<evidence type="ECO:0000313" key="1">
    <source>
        <dbReference type="EMBL" id="PZP40885.1"/>
    </source>
</evidence>
<organism evidence="1 2">
    <name type="scientific">Pseudopedobacter saltans</name>
    <dbReference type="NCBI Taxonomy" id="151895"/>
    <lineage>
        <taxon>Bacteria</taxon>
        <taxon>Pseudomonadati</taxon>
        <taxon>Bacteroidota</taxon>
        <taxon>Sphingobacteriia</taxon>
        <taxon>Sphingobacteriales</taxon>
        <taxon>Sphingobacteriaceae</taxon>
        <taxon>Pseudopedobacter</taxon>
    </lineage>
</organism>
<gene>
    <name evidence="1" type="ORF">DI598_18910</name>
</gene>
<evidence type="ECO:0008006" key="3">
    <source>
        <dbReference type="Google" id="ProtNLM"/>
    </source>
</evidence>
<dbReference type="Proteomes" id="UP000249645">
    <property type="component" value="Unassembled WGS sequence"/>
</dbReference>
<name>A0A2W5E976_9SPHI</name>
<reference evidence="1 2" key="1">
    <citation type="submission" date="2017-11" db="EMBL/GenBank/DDBJ databases">
        <title>Infants hospitalized years apart are colonized by the same room-sourced microbial strains.</title>
        <authorList>
            <person name="Brooks B."/>
            <person name="Olm M.R."/>
            <person name="Firek B.A."/>
            <person name="Baker R."/>
            <person name="Thomas B.C."/>
            <person name="Morowitz M.J."/>
            <person name="Banfield J.F."/>
        </authorList>
    </citation>
    <scope>NUCLEOTIDE SEQUENCE [LARGE SCALE GENOMIC DNA]</scope>
    <source>
        <strain evidence="1">S2_009_000_R2_76</strain>
    </source>
</reference>
<protein>
    <recommendedName>
        <fullName evidence="3">TonB-dependent receptor</fullName>
    </recommendedName>
</protein>
<feature type="non-terminal residue" evidence="1">
    <location>
        <position position="143"/>
    </location>
</feature>